<dbReference type="HOGENOM" id="CLU_3046195_0_0_10"/>
<dbReference type="AlphaFoldDB" id="G5SRP7"/>
<accession>G5SRP7</accession>
<gene>
    <name evidence="1" type="ORF">HMPREF9441_02040</name>
</gene>
<keyword evidence="2" id="KW-1185">Reference proteome</keyword>
<evidence type="ECO:0000313" key="1">
    <source>
        <dbReference type="EMBL" id="EHH00039.1"/>
    </source>
</evidence>
<organism evidence="1 2">
    <name type="scientific">Paraprevotella clara YIT 11840</name>
    <dbReference type="NCBI Taxonomy" id="762968"/>
    <lineage>
        <taxon>Bacteria</taxon>
        <taxon>Pseudomonadati</taxon>
        <taxon>Bacteroidota</taxon>
        <taxon>Bacteroidia</taxon>
        <taxon>Bacteroidales</taxon>
        <taxon>Prevotellaceae</taxon>
        <taxon>Paraprevotella</taxon>
    </lineage>
</organism>
<evidence type="ECO:0000313" key="2">
    <source>
        <dbReference type="Proteomes" id="UP000003598"/>
    </source>
</evidence>
<dbReference type="EMBL" id="AFFY01000025">
    <property type="protein sequence ID" value="EHH00039.1"/>
    <property type="molecule type" value="Genomic_DNA"/>
</dbReference>
<name>G5SRP7_9BACT</name>
<sequence>MFHLSGYMIKDYHIACYVMKDKKCIFQLSFIAESDKKFSAKRFFNLSQTIFRSP</sequence>
<protein>
    <submittedName>
        <fullName evidence="1">Uncharacterized protein</fullName>
    </submittedName>
</protein>
<reference evidence="1 2" key="1">
    <citation type="submission" date="2011-03" db="EMBL/GenBank/DDBJ databases">
        <authorList>
            <person name="Weinstock G."/>
            <person name="Sodergren E."/>
            <person name="Clifton S."/>
            <person name="Fulton L."/>
            <person name="Fulton B."/>
            <person name="Courtney L."/>
            <person name="Fronick C."/>
            <person name="Harrison M."/>
            <person name="Strong C."/>
            <person name="Farmer C."/>
            <person name="Delahaunty K."/>
            <person name="Markovic C."/>
            <person name="Hall O."/>
            <person name="Minx P."/>
            <person name="Tomlinson C."/>
            <person name="Mitreva M."/>
            <person name="Hou S."/>
            <person name="Chen J."/>
            <person name="Wollam A."/>
            <person name="Pepin K.H."/>
            <person name="Johnson M."/>
            <person name="Bhonagiri V."/>
            <person name="Zhang X."/>
            <person name="Suruliraj S."/>
            <person name="Warren W."/>
            <person name="Chinwalla A."/>
            <person name="Mardis E.R."/>
            <person name="Wilson R.K."/>
        </authorList>
    </citation>
    <scope>NUCLEOTIDE SEQUENCE [LARGE SCALE GENOMIC DNA]</scope>
    <source>
        <strain evidence="1 2">YIT 11840</strain>
    </source>
</reference>
<comment type="caution">
    <text evidence="1">The sequence shown here is derived from an EMBL/GenBank/DDBJ whole genome shotgun (WGS) entry which is preliminary data.</text>
</comment>
<proteinExistence type="predicted"/>
<dbReference type="Proteomes" id="UP000003598">
    <property type="component" value="Unassembled WGS sequence"/>
</dbReference>